<reference evidence="5 6" key="1">
    <citation type="journal article" date="2013" name="BMC Genomics">
        <title>ContigScape: a Cytoscape plugin facilitating microbial genome gap closing.</title>
        <authorList>
            <person name="Tang B."/>
            <person name="Wang Q."/>
            <person name="Yang M."/>
            <person name="Xie F."/>
            <person name="Zhu Y."/>
            <person name="Zhuo Y."/>
            <person name="Wang S."/>
            <person name="Gao H."/>
            <person name="Ding X."/>
            <person name="Zhang L."/>
            <person name="Zhao G."/>
            <person name="Zheng H."/>
        </authorList>
    </citation>
    <scope>NUCLEOTIDE SEQUENCE [LARGE SCALE GENOMIC DNA]</scope>
    <source>
        <strain evidence="5 6">HCCB10007</strain>
    </source>
</reference>
<evidence type="ECO:0000256" key="2">
    <source>
        <dbReference type="ARBA" id="ARBA00023125"/>
    </source>
</evidence>
<keyword evidence="6" id="KW-1185">Reference proteome</keyword>
<evidence type="ECO:0000259" key="4">
    <source>
        <dbReference type="PROSITE" id="PS50995"/>
    </source>
</evidence>
<sequence>MSEQRSADAIDAVVDAWHRERPELDLTAIGVAGRLGRVTMLSTPMIEAVFAKHGLKQGEFDVLAALRRSGKPYTLIPSELSATLMMSRAGMTSRIDRLESAGLVERALDPEDRRSFRVTLTERGFEVVDAAMTEHAANVAKLLSPLGEDVDVLDASLRRLLASLDES</sequence>
<dbReference type="EMBL" id="CP003410">
    <property type="protein sequence ID" value="AGM03433.1"/>
    <property type="molecule type" value="Genomic_DNA"/>
</dbReference>
<dbReference type="PROSITE" id="PS50995">
    <property type="entry name" value="HTH_MARR_2"/>
    <property type="match status" value="1"/>
</dbReference>
<name>R4SY89_9PSEU</name>
<feature type="domain" description="HTH marR-type" evidence="4">
    <location>
        <begin position="21"/>
        <end position="166"/>
    </location>
</feature>
<dbReference type="PANTHER" id="PTHR42756">
    <property type="entry name" value="TRANSCRIPTIONAL REGULATOR, MARR"/>
    <property type="match status" value="1"/>
</dbReference>
<dbReference type="SMART" id="SM00347">
    <property type="entry name" value="HTH_MARR"/>
    <property type="match status" value="1"/>
</dbReference>
<evidence type="ECO:0000256" key="1">
    <source>
        <dbReference type="ARBA" id="ARBA00023015"/>
    </source>
</evidence>
<accession>R4SY89</accession>
<dbReference type="PANTHER" id="PTHR42756:SF1">
    <property type="entry name" value="TRANSCRIPTIONAL REPRESSOR OF EMRAB OPERON"/>
    <property type="match status" value="1"/>
</dbReference>
<dbReference type="PRINTS" id="PR00598">
    <property type="entry name" value="HTHMARR"/>
</dbReference>
<dbReference type="InterPro" id="IPR036390">
    <property type="entry name" value="WH_DNA-bd_sf"/>
</dbReference>
<dbReference type="GO" id="GO:0003700">
    <property type="term" value="F:DNA-binding transcription factor activity"/>
    <property type="evidence" value="ECO:0007669"/>
    <property type="project" value="InterPro"/>
</dbReference>
<dbReference type="KEGG" id="aoi:AORI_0844"/>
<protein>
    <submittedName>
        <fullName evidence="5">MarR family transcriptional regulator</fullName>
    </submittedName>
</protein>
<proteinExistence type="predicted"/>
<organism evidence="5 6">
    <name type="scientific">Amycolatopsis keratiniphila</name>
    <dbReference type="NCBI Taxonomy" id="129921"/>
    <lineage>
        <taxon>Bacteria</taxon>
        <taxon>Bacillati</taxon>
        <taxon>Actinomycetota</taxon>
        <taxon>Actinomycetes</taxon>
        <taxon>Pseudonocardiales</taxon>
        <taxon>Pseudonocardiaceae</taxon>
        <taxon>Amycolatopsis</taxon>
        <taxon>Amycolatopsis japonica group</taxon>
    </lineage>
</organism>
<dbReference type="AlphaFoldDB" id="R4SY89"/>
<dbReference type="HOGENOM" id="CLU_083287_27_5_11"/>
<evidence type="ECO:0000313" key="6">
    <source>
        <dbReference type="Proteomes" id="UP000013968"/>
    </source>
</evidence>
<gene>
    <name evidence="5" type="ORF">AORI_0844</name>
</gene>
<evidence type="ECO:0000313" key="5">
    <source>
        <dbReference type="EMBL" id="AGM03433.1"/>
    </source>
</evidence>
<keyword evidence="2" id="KW-0238">DNA-binding</keyword>
<keyword evidence="3" id="KW-0804">Transcription</keyword>
<dbReference type="InterPro" id="IPR000835">
    <property type="entry name" value="HTH_MarR-typ"/>
</dbReference>
<dbReference type="InterPro" id="IPR036388">
    <property type="entry name" value="WH-like_DNA-bd_sf"/>
</dbReference>
<evidence type="ECO:0000256" key="3">
    <source>
        <dbReference type="ARBA" id="ARBA00023163"/>
    </source>
</evidence>
<dbReference type="PATRIC" id="fig|1156913.3.peg.867"/>
<dbReference type="Pfam" id="PF12802">
    <property type="entry name" value="MarR_2"/>
    <property type="match status" value="1"/>
</dbReference>
<dbReference type="RefSeq" id="WP_016331245.1">
    <property type="nucleotide sequence ID" value="NC_021252.1"/>
</dbReference>
<keyword evidence="1" id="KW-0805">Transcription regulation</keyword>
<dbReference type="Proteomes" id="UP000013968">
    <property type="component" value="Chromosome"/>
</dbReference>
<dbReference type="GO" id="GO:0003677">
    <property type="term" value="F:DNA binding"/>
    <property type="evidence" value="ECO:0007669"/>
    <property type="project" value="UniProtKB-KW"/>
</dbReference>
<dbReference type="Gene3D" id="1.10.10.10">
    <property type="entry name" value="Winged helix-like DNA-binding domain superfamily/Winged helix DNA-binding domain"/>
    <property type="match status" value="1"/>
</dbReference>
<dbReference type="SUPFAM" id="SSF46785">
    <property type="entry name" value="Winged helix' DNA-binding domain"/>
    <property type="match status" value="1"/>
</dbReference>